<organism evidence="1 2">
    <name type="scientific">Alistipes shahii</name>
    <dbReference type="NCBI Taxonomy" id="328814"/>
    <lineage>
        <taxon>Bacteria</taxon>
        <taxon>Pseudomonadati</taxon>
        <taxon>Bacteroidota</taxon>
        <taxon>Bacteroidia</taxon>
        <taxon>Bacteroidales</taxon>
        <taxon>Rikenellaceae</taxon>
        <taxon>Alistipes</taxon>
    </lineage>
</organism>
<comment type="caution">
    <text evidence="1">The sequence shown here is derived from an EMBL/GenBank/DDBJ whole genome shotgun (WGS) entry which is preliminary data.</text>
</comment>
<protein>
    <submittedName>
        <fullName evidence="1">Uncharacterized protein</fullName>
    </submittedName>
</protein>
<evidence type="ECO:0000313" key="2">
    <source>
        <dbReference type="Proteomes" id="UP000323567"/>
    </source>
</evidence>
<sequence length="67" mass="7555">MKLSNASLRVWDYGKCFRFYACEALAAKGVGFVDRPSDIPGWGVRAVRLRAPEESQIELFTFFGIIP</sequence>
<dbReference type="EMBL" id="VVXK01000001">
    <property type="protein sequence ID" value="KAA2371902.1"/>
    <property type="molecule type" value="Genomic_DNA"/>
</dbReference>
<dbReference type="InterPro" id="IPR029068">
    <property type="entry name" value="Glyas_Bleomycin-R_OHBP_Dase"/>
</dbReference>
<gene>
    <name evidence="1" type="ORF">F2Y13_00070</name>
</gene>
<dbReference type="GeneID" id="92756766"/>
<evidence type="ECO:0000313" key="1">
    <source>
        <dbReference type="EMBL" id="KAA2371902.1"/>
    </source>
</evidence>
<reference evidence="1 2" key="1">
    <citation type="journal article" date="2019" name="Nat. Med.">
        <title>A library of human gut bacterial isolates paired with longitudinal multiomics data enables mechanistic microbiome research.</title>
        <authorList>
            <person name="Poyet M."/>
            <person name="Groussin M."/>
            <person name="Gibbons S.M."/>
            <person name="Avila-Pacheco J."/>
            <person name="Jiang X."/>
            <person name="Kearney S.M."/>
            <person name="Perrotta A.R."/>
            <person name="Berdy B."/>
            <person name="Zhao S."/>
            <person name="Lieberman T.D."/>
            <person name="Swanson P.K."/>
            <person name="Smith M."/>
            <person name="Roesemann S."/>
            <person name="Alexander J.E."/>
            <person name="Rich S.A."/>
            <person name="Livny J."/>
            <person name="Vlamakis H."/>
            <person name="Clish C."/>
            <person name="Bullock K."/>
            <person name="Deik A."/>
            <person name="Scott J."/>
            <person name="Pierce K.A."/>
            <person name="Xavier R.J."/>
            <person name="Alm E.J."/>
        </authorList>
    </citation>
    <scope>NUCLEOTIDE SEQUENCE [LARGE SCALE GENOMIC DNA]</scope>
    <source>
        <strain evidence="1 2">BIOML-A2</strain>
    </source>
</reference>
<dbReference type="SUPFAM" id="SSF54593">
    <property type="entry name" value="Glyoxalase/Bleomycin resistance protein/Dihydroxybiphenyl dioxygenase"/>
    <property type="match status" value="1"/>
</dbReference>
<dbReference type="RefSeq" id="WP_015547128.1">
    <property type="nucleotide sequence ID" value="NZ_CATVWL010000021.1"/>
</dbReference>
<dbReference type="AlphaFoldDB" id="A0A5B3GFA9"/>
<name>A0A5B3GFA9_9BACT</name>
<accession>A0A5B3GFA9</accession>
<dbReference type="Proteomes" id="UP000323567">
    <property type="component" value="Unassembled WGS sequence"/>
</dbReference>
<proteinExistence type="predicted"/>